<feature type="domain" description="Polysaccharide chain length determinant N-terminal" evidence="8">
    <location>
        <begin position="21"/>
        <end position="111"/>
    </location>
</feature>
<keyword evidence="6" id="KW-0175">Coiled coil</keyword>
<comment type="subcellular location">
    <subcellularLocation>
        <location evidence="1">Cell membrane</location>
        <topology evidence="1">Multi-pass membrane protein</topology>
    </subcellularLocation>
</comment>
<accession>A0A437LT41</accession>
<dbReference type="InterPro" id="IPR050445">
    <property type="entry name" value="Bact_polysacc_biosynth/exp"/>
</dbReference>
<evidence type="ECO:0000256" key="5">
    <source>
        <dbReference type="ARBA" id="ARBA00023136"/>
    </source>
</evidence>
<dbReference type="GO" id="GO:0004713">
    <property type="term" value="F:protein tyrosine kinase activity"/>
    <property type="evidence" value="ECO:0007669"/>
    <property type="project" value="TreeGrafter"/>
</dbReference>
<feature type="transmembrane region" description="Helical" evidence="7">
    <location>
        <begin position="338"/>
        <end position="358"/>
    </location>
</feature>
<name>A0A437LT41_9BURK</name>
<evidence type="ECO:0000313" key="9">
    <source>
        <dbReference type="EMBL" id="RVT88570.1"/>
    </source>
</evidence>
<organism evidence="9 10">
    <name type="scientific">Inhella crocodyli</name>
    <dbReference type="NCBI Taxonomy" id="2499851"/>
    <lineage>
        <taxon>Bacteria</taxon>
        <taxon>Pseudomonadati</taxon>
        <taxon>Pseudomonadota</taxon>
        <taxon>Betaproteobacteria</taxon>
        <taxon>Burkholderiales</taxon>
        <taxon>Sphaerotilaceae</taxon>
        <taxon>Inhella</taxon>
    </lineage>
</organism>
<evidence type="ECO:0000313" key="10">
    <source>
        <dbReference type="Proteomes" id="UP000288587"/>
    </source>
</evidence>
<dbReference type="EMBL" id="SACM01000001">
    <property type="protein sequence ID" value="RVT88570.1"/>
    <property type="molecule type" value="Genomic_DNA"/>
</dbReference>
<evidence type="ECO:0000256" key="7">
    <source>
        <dbReference type="SAM" id="Phobius"/>
    </source>
</evidence>
<evidence type="ECO:0000256" key="1">
    <source>
        <dbReference type="ARBA" id="ARBA00004651"/>
    </source>
</evidence>
<dbReference type="InterPro" id="IPR003856">
    <property type="entry name" value="LPS_length_determ_N"/>
</dbReference>
<sequence>MSNVTADDTPTGPGALDYLIEIARSARLLIGGSLLAGAAAVAISYAVPPTFTSTTVVLPPAQASGGGASAALASLGALAGLAGGGGAARTSLDQYVALIQSTTVADRMVDQFKLLEVYDEELRMEARKQFWKNLRVTAGRRDGLITIEMDDRDPERAAAMARAMVEQFRRMASEIAVTEAQQRRVFFEKRVAEVRQRLDEAQKELTSGGFAANALKAEPKAAAEGYAKLRAEFTTAQARLQGLRSTFSPQAAEVRQQASLVAELQSQLRELEAKQTTAKPDDAAYLSRYREFKYQEALFEQFSRQLELARVDEGREGGILQVVDAPQVPERKSKPKRALIGIGVSVVAGFGLVAWVLARFHVSQNDPDGRQRRAWRAVGPALLGRRPT</sequence>
<keyword evidence="5 7" id="KW-0472">Membrane</keyword>
<keyword evidence="4 7" id="KW-1133">Transmembrane helix</keyword>
<keyword evidence="3 7" id="KW-0812">Transmembrane</keyword>
<keyword evidence="2" id="KW-1003">Cell membrane</keyword>
<dbReference type="AlphaFoldDB" id="A0A437LT41"/>
<dbReference type="RefSeq" id="WP_127681879.1">
    <property type="nucleotide sequence ID" value="NZ_SACM01000001.1"/>
</dbReference>
<feature type="transmembrane region" description="Helical" evidence="7">
    <location>
        <begin position="67"/>
        <end position="88"/>
    </location>
</feature>
<dbReference type="OrthoDB" id="8884120at2"/>
<evidence type="ECO:0000256" key="4">
    <source>
        <dbReference type="ARBA" id="ARBA00022989"/>
    </source>
</evidence>
<dbReference type="Pfam" id="PF02706">
    <property type="entry name" value="Wzz"/>
    <property type="match status" value="1"/>
</dbReference>
<dbReference type="Proteomes" id="UP000288587">
    <property type="component" value="Unassembled WGS sequence"/>
</dbReference>
<dbReference type="PANTHER" id="PTHR32309">
    <property type="entry name" value="TYROSINE-PROTEIN KINASE"/>
    <property type="match status" value="1"/>
</dbReference>
<evidence type="ECO:0000256" key="3">
    <source>
        <dbReference type="ARBA" id="ARBA00022692"/>
    </source>
</evidence>
<protein>
    <submittedName>
        <fullName evidence="9">Lipopolysaccharide biosynthesis protein</fullName>
    </submittedName>
</protein>
<feature type="transmembrane region" description="Helical" evidence="7">
    <location>
        <begin position="28"/>
        <end position="47"/>
    </location>
</feature>
<comment type="caution">
    <text evidence="9">The sequence shown here is derived from an EMBL/GenBank/DDBJ whole genome shotgun (WGS) entry which is preliminary data.</text>
</comment>
<dbReference type="GO" id="GO:0005886">
    <property type="term" value="C:plasma membrane"/>
    <property type="evidence" value="ECO:0007669"/>
    <property type="project" value="UniProtKB-SubCell"/>
</dbReference>
<proteinExistence type="predicted"/>
<gene>
    <name evidence="9" type="ORF">EOD73_06270</name>
</gene>
<evidence type="ECO:0000256" key="2">
    <source>
        <dbReference type="ARBA" id="ARBA00022475"/>
    </source>
</evidence>
<reference evidence="9 10" key="1">
    <citation type="submission" date="2019-01" db="EMBL/GenBank/DDBJ databases">
        <authorList>
            <person name="Chen W.-M."/>
        </authorList>
    </citation>
    <scope>NUCLEOTIDE SEQUENCE [LARGE SCALE GENOMIC DNA]</scope>
    <source>
        <strain evidence="9 10">CCP-18</strain>
    </source>
</reference>
<evidence type="ECO:0000256" key="6">
    <source>
        <dbReference type="SAM" id="Coils"/>
    </source>
</evidence>
<dbReference type="PANTHER" id="PTHR32309:SF13">
    <property type="entry name" value="FERRIC ENTEROBACTIN TRANSPORT PROTEIN FEPE"/>
    <property type="match status" value="1"/>
</dbReference>
<feature type="coiled-coil region" evidence="6">
    <location>
        <begin position="177"/>
        <end position="274"/>
    </location>
</feature>
<keyword evidence="10" id="KW-1185">Reference proteome</keyword>
<evidence type="ECO:0000259" key="8">
    <source>
        <dbReference type="Pfam" id="PF02706"/>
    </source>
</evidence>